<dbReference type="OrthoDB" id="446113at2759"/>
<dbReference type="InterPro" id="IPR035979">
    <property type="entry name" value="RBD_domain_sf"/>
</dbReference>
<accession>A0A7J7LXT2</accession>
<dbReference type="EMBL" id="JACGCM010001910">
    <property type="protein sequence ID" value="KAF6147415.1"/>
    <property type="molecule type" value="Genomic_DNA"/>
</dbReference>
<protein>
    <recommendedName>
        <fullName evidence="6">RRM domain-containing protein</fullName>
    </recommendedName>
</protein>
<keyword evidence="8" id="KW-1185">Reference proteome</keyword>
<sequence>VVLGGGYGSNGGSSQNFQTDEDSNNTTIFVGGLDASITDEDLRRQFSQFGKIVSVKIPVGKECGFVQFNTKSNADEALLRLNGTTIGKNTVSLSWGHSFVNKQAHTTGQAYDGSYGYAAPVFQNPNMYVTTATAYMGLIQHMVTTNNK</sequence>
<dbReference type="InterPro" id="IPR012677">
    <property type="entry name" value="Nucleotide-bd_a/b_plait_sf"/>
</dbReference>
<dbReference type="PANTHER" id="PTHR23140">
    <property type="entry name" value="RNA PROCESSING PROTEIN LD23810P"/>
    <property type="match status" value="1"/>
</dbReference>
<evidence type="ECO:0000256" key="1">
    <source>
        <dbReference type="ARBA" id="ARBA00022737"/>
    </source>
</evidence>
<name>A0A7J7LXT2_9MAGN</name>
<dbReference type="FunFam" id="3.30.70.330:FF:000405">
    <property type="entry name" value="polyadenylate-binding protein RBP45"/>
    <property type="match status" value="1"/>
</dbReference>
<reference evidence="7 8" key="1">
    <citation type="journal article" date="2020" name="IScience">
        <title>Genome Sequencing of the Endangered Kingdonia uniflora (Circaeasteraceae, Ranunculales) Reveals Potential Mechanisms of Evolutionary Specialization.</title>
        <authorList>
            <person name="Sun Y."/>
            <person name="Deng T."/>
            <person name="Zhang A."/>
            <person name="Moore M.J."/>
            <person name="Landis J.B."/>
            <person name="Lin N."/>
            <person name="Zhang H."/>
            <person name="Zhang X."/>
            <person name="Huang J."/>
            <person name="Zhang X."/>
            <person name="Sun H."/>
            <person name="Wang H."/>
        </authorList>
    </citation>
    <scope>NUCLEOTIDE SEQUENCE [LARGE SCALE GENOMIC DNA]</scope>
    <source>
        <strain evidence="7">TB1705</strain>
        <tissue evidence="7">Leaf</tissue>
    </source>
</reference>
<comment type="function">
    <text evidence="3">Heterogeneous nuclear ribonucleoprotein (hnRNP)-protein binding the poly(A) tail of mRNA and probably involved in some steps of pre-mRNA maturation.</text>
</comment>
<dbReference type="GO" id="GO:0005634">
    <property type="term" value="C:nucleus"/>
    <property type="evidence" value="ECO:0007669"/>
    <property type="project" value="TreeGrafter"/>
</dbReference>
<evidence type="ECO:0000256" key="2">
    <source>
        <dbReference type="ARBA" id="ARBA00022884"/>
    </source>
</evidence>
<dbReference type="SUPFAM" id="SSF54928">
    <property type="entry name" value="RNA-binding domain, RBD"/>
    <property type="match status" value="1"/>
</dbReference>
<proteinExistence type="predicted"/>
<dbReference type="Proteomes" id="UP000541444">
    <property type="component" value="Unassembled WGS sequence"/>
</dbReference>
<dbReference type="AlphaFoldDB" id="A0A7J7LXT2"/>
<dbReference type="Gene3D" id="3.30.70.330">
    <property type="match status" value="1"/>
</dbReference>
<feature type="compositionally biased region" description="Gly residues" evidence="5">
    <location>
        <begin position="1"/>
        <end position="11"/>
    </location>
</feature>
<dbReference type="GO" id="GO:0003723">
    <property type="term" value="F:RNA binding"/>
    <property type="evidence" value="ECO:0007669"/>
    <property type="project" value="UniProtKB-UniRule"/>
</dbReference>
<feature type="region of interest" description="Disordered" evidence="5">
    <location>
        <begin position="1"/>
        <end position="23"/>
    </location>
</feature>
<evidence type="ECO:0000256" key="4">
    <source>
        <dbReference type="PROSITE-ProRule" id="PRU00176"/>
    </source>
</evidence>
<dbReference type="PROSITE" id="PS50102">
    <property type="entry name" value="RRM"/>
    <property type="match status" value="1"/>
</dbReference>
<dbReference type="Pfam" id="PF00076">
    <property type="entry name" value="RRM_1"/>
    <property type="match status" value="1"/>
</dbReference>
<evidence type="ECO:0000259" key="6">
    <source>
        <dbReference type="PROSITE" id="PS50102"/>
    </source>
</evidence>
<dbReference type="PANTHER" id="PTHR23140:SF0">
    <property type="entry name" value="U2 SNRNP-ASSOCIATED SURP MOTIF-CONTAINING PROTEIN"/>
    <property type="match status" value="1"/>
</dbReference>
<dbReference type="InterPro" id="IPR000504">
    <property type="entry name" value="RRM_dom"/>
</dbReference>
<organism evidence="7 8">
    <name type="scientific">Kingdonia uniflora</name>
    <dbReference type="NCBI Taxonomy" id="39325"/>
    <lineage>
        <taxon>Eukaryota</taxon>
        <taxon>Viridiplantae</taxon>
        <taxon>Streptophyta</taxon>
        <taxon>Embryophyta</taxon>
        <taxon>Tracheophyta</taxon>
        <taxon>Spermatophyta</taxon>
        <taxon>Magnoliopsida</taxon>
        <taxon>Ranunculales</taxon>
        <taxon>Circaeasteraceae</taxon>
        <taxon>Kingdonia</taxon>
    </lineage>
</organism>
<dbReference type="InterPro" id="IPR051485">
    <property type="entry name" value="SR-CTD_assoc_factor"/>
</dbReference>
<evidence type="ECO:0000313" key="8">
    <source>
        <dbReference type="Proteomes" id="UP000541444"/>
    </source>
</evidence>
<gene>
    <name evidence="7" type="ORF">GIB67_016772</name>
</gene>
<evidence type="ECO:0000256" key="3">
    <source>
        <dbReference type="ARBA" id="ARBA00057395"/>
    </source>
</evidence>
<dbReference type="SMART" id="SM00360">
    <property type="entry name" value="RRM"/>
    <property type="match status" value="1"/>
</dbReference>
<keyword evidence="2 4" id="KW-0694">RNA-binding</keyword>
<comment type="caution">
    <text evidence="7">The sequence shown here is derived from an EMBL/GenBank/DDBJ whole genome shotgun (WGS) entry which is preliminary data.</text>
</comment>
<evidence type="ECO:0000256" key="5">
    <source>
        <dbReference type="SAM" id="MobiDB-lite"/>
    </source>
</evidence>
<keyword evidence="1" id="KW-0677">Repeat</keyword>
<feature type="domain" description="RRM" evidence="6">
    <location>
        <begin position="26"/>
        <end position="98"/>
    </location>
</feature>
<feature type="non-terminal residue" evidence="7">
    <location>
        <position position="1"/>
    </location>
</feature>
<evidence type="ECO:0000313" key="7">
    <source>
        <dbReference type="EMBL" id="KAF6147415.1"/>
    </source>
</evidence>